<evidence type="ECO:0000313" key="2">
    <source>
        <dbReference type="Proteomes" id="UP000772434"/>
    </source>
</evidence>
<dbReference type="Proteomes" id="UP000772434">
    <property type="component" value="Unassembled WGS sequence"/>
</dbReference>
<proteinExistence type="predicted"/>
<dbReference type="EMBL" id="JADNRY010000156">
    <property type="protein sequence ID" value="KAF9062975.1"/>
    <property type="molecule type" value="Genomic_DNA"/>
</dbReference>
<sequence length="179" mass="20813">MKEPLHASNTVRREFEDRGKSFGVIWNKEMKTSHKVVTLTSLYSFLAFRLDKDVWVIQVKAEECWLRVYLDSPQPNGFPTVAPGCWFPFIKRIKATELSFKPEAAQDYVAAGLPHSRICMIQSARHTILGRISWVDAQSFRNVNDARGKARRKIRYSTWKDLWGIYAVLDKLESVTVWY</sequence>
<keyword evidence="2" id="KW-1185">Reference proteome</keyword>
<protein>
    <submittedName>
        <fullName evidence="1">Uncharacterized protein</fullName>
    </submittedName>
</protein>
<gene>
    <name evidence="1" type="ORF">BDP27DRAFT_1368358</name>
</gene>
<comment type="caution">
    <text evidence="1">The sequence shown here is derived from an EMBL/GenBank/DDBJ whole genome shotgun (WGS) entry which is preliminary data.</text>
</comment>
<dbReference type="AlphaFoldDB" id="A0A9P5PJ45"/>
<accession>A0A9P5PJ45</accession>
<evidence type="ECO:0000313" key="1">
    <source>
        <dbReference type="EMBL" id="KAF9062975.1"/>
    </source>
</evidence>
<organism evidence="1 2">
    <name type="scientific">Rhodocollybia butyracea</name>
    <dbReference type="NCBI Taxonomy" id="206335"/>
    <lineage>
        <taxon>Eukaryota</taxon>
        <taxon>Fungi</taxon>
        <taxon>Dikarya</taxon>
        <taxon>Basidiomycota</taxon>
        <taxon>Agaricomycotina</taxon>
        <taxon>Agaricomycetes</taxon>
        <taxon>Agaricomycetidae</taxon>
        <taxon>Agaricales</taxon>
        <taxon>Marasmiineae</taxon>
        <taxon>Omphalotaceae</taxon>
        <taxon>Rhodocollybia</taxon>
    </lineage>
</organism>
<name>A0A9P5PJ45_9AGAR</name>
<reference evidence="1" key="1">
    <citation type="submission" date="2020-11" db="EMBL/GenBank/DDBJ databases">
        <authorList>
            <consortium name="DOE Joint Genome Institute"/>
            <person name="Ahrendt S."/>
            <person name="Riley R."/>
            <person name="Andreopoulos W."/>
            <person name="Labutti K."/>
            <person name="Pangilinan J."/>
            <person name="Ruiz-Duenas F.J."/>
            <person name="Barrasa J.M."/>
            <person name="Sanchez-Garcia M."/>
            <person name="Camarero S."/>
            <person name="Miyauchi S."/>
            <person name="Serrano A."/>
            <person name="Linde D."/>
            <person name="Babiker R."/>
            <person name="Drula E."/>
            <person name="Ayuso-Fernandez I."/>
            <person name="Pacheco R."/>
            <person name="Padilla G."/>
            <person name="Ferreira P."/>
            <person name="Barriuso J."/>
            <person name="Kellner H."/>
            <person name="Castanera R."/>
            <person name="Alfaro M."/>
            <person name="Ramirez L."/>
            <person name="Pisabarro A.G."/>
            <person name="Kuo A."/>
            <person name="Tritt A."/>
            <person name="Lipzen A."/>
            <person name="He G."/>
            <person name="Yan M."/>
            <person name="Ng V."/>
            <person name="Cullen D."/>
            <person name="Martin F."/>
            <person name="Rosso M.-N."/>
            <person name="Henrissat B."/>
            <person name="Hibbett D."/>
            <person name="Martinez A.T."/>
            <person name="Grigoriev I.V."/>
        </authorList>
    </citation>
    <scope>NUCLEOTIDE SEQUENCE</scope>
    <source>
        <strain evidence="1">AH 40177</strain>
    </source>
</reference>